<dbReference type="Pfam" id="PF00550">
    <property type="entry name" value="PP-binding"/>
    <property type="match status" value="1"/>
</dbReference>
<dbReference type="Proteomes" id="UP000658278">
    <property type="component" value="Unassembled WGS sequence"/>
</dbReference>
<organism evidence="4 5">
    <name type="scientific">Haloferula rosea</name>
    <dbReference type="NCBI Taxonomy" id="490093"/>
    <lineage>
        <taxon>Bacteria</taxon>
        <taxon>Pseudomonadati</taxon>
        <taxon>Verrucomicrobiota</taxon>
        <taxon>Verrucomicrobiia</taxon>
        <taxon>Verrucomicrobiales</taxon>
        <taxon>Verrucomicrobiaceae</taxon>
        <taxon>Haloferula</taxon>
    </lineage>
</organism>
<dbReference type="AlphaFoldDB" id="A0A934VF97"/>
<dbReference type="EMBL" id="JAENII010000011">
    <property type="protein sequence ID" value="MBK1828139.1"/>
    <property type="molecule type" value="Genomic_DNA"/>
</dbReference>
<reference evidence="4" key="1">
    <citation type="submission" date="2021-01" db="EMBL/GenBank/DDBJ databases">
        <title>Modified the classification status of verrucomicrobia.</title>
        <authorList>
            <person name="Feng X."/>
        </authorList>
    </citation>
    <scope>NUCLEOTIDE SEQUENCE</scope>
    <source>
        <strain evidence="4">KCTC 22201</strain>
    </source>
</reference>
<dbReference type="PROSITE" id="PS00012">
    <property type="entry name" value="PHOSPHOPANTETHEINE"/>
    <property type="match status" value="1"/>
</dbReference>
<comment type="caution">
    <text evidence="4">The sequence shown here is derived from an EMBL/GenBank/DDBJ whole genome shotgun (WGS) entry which is preliminary data.</text>
</comment>
<evidence type="ECO:0000313" key="5">
    <source>
        <dbReference type="Proteomes" id="UP000658278"/>
    </source>
</evidence>
<keyword evidence="5" id="KW-1185">Reference proteome</keyword>
<keyword evidence="1" id="KW-0596">Phosphopantetheine</keyword>
<protein>
    <submittedName>
        <fullName evidence="4">Acyl carrier protein</fullName>
    </submittedName>
</protein>
<evidence type="ECO:0000259" key="3">
    <source>
        <dbReference type="PROSITE" id="PS50075"/>
    </source>
</evidence>
<gene>
    <name evidence="4" type="ORF">JIN81_13990</name>
</gene>
<dbReference type="InterPro" id="IPR009081">
    <property type="entry name" value="PP-bd_ACP"/>
</dbReference>
<accession>A0A934VF97</accession>
<keyword evidence="2" id="KW-0597">Phosphoprotein</keyword>
<dbReference type="Gene3D" id="1.10.1200.10">
    <property type="entry name" value="ACP-like"/>
    <property type="match status" value="1"/>
</dbReference>
<sequence>MSEGCRTDEVVEMLRQEALFELPHDFGAGSDLFELGMDSMAVMQLIVIIEERWGVALGAEDASRENLGTPEKLAATIQARQ</sequence>
<evidence type="ECO:0000256" key="2">
    <source>
        <dbReference type="ARBA" id="ARBA00022553"/>
    </source>
</evidence>
<feature type="domain" description="Carrier" evidence="3">
    <location>
        <begin position="5"/>
        <end position="81"/>
    </location>
</feature>
<proteinExistence type="predicted"/>
<evidence type="ECO:0000256" key="1">
    <source>
        <dbReference type="ARBA" id="ARBA00022450"/>
    </source>
</evidence>
<dbReference type="InterPro" id="IPR006162">
    <property type="entry name" value="Ppantetheine_attach_site"/>
</dbReference>
<dbReference type="SUPFAM" id="SSF47336">
    <property type="entry name" value="ACP-like"/>
    <property type="match status" value="1"/>
</dbReference>
<dbReference type="RefSeq" id="WP_200280925.1">
    <property type="nucleotide sequence ID" value="NZ_JAENII010000011.1"/>
</dbReference>
<name>A0A934VF97_9BACT</name>
<evidence type="ECO:0000313" key="4">
    <source>
        <dbReference type="EMBL" id="MBK1828139.1"/>
    </source>
</evidence>
<dbReference type="PROSITE" id="PS50075">
    <property type="entry name" value="CARRIER"/>
    <property type="match status" value="1"/>
</dbReference>
<dbReference type="InterPro" id="IPR036736">
    <property type="entry name" value="ACP-like_sf"/>
</dbReference>